<evidence type="ECO:0000313" key="14">
    <source>
        <dbReference type="EMBL" id="SFF98155.1"/>
    </source>
</evidence>
<dbReference type="CDD" id="cd18807">
    <property type="entry name" value="SF1_C_UvrD"/>
    <property type="match status" value="1"/>
</dbReference>
<keyword evidence="2 11" id="KW-0547">Nucleotide-binding</keyword>
<dbReference type="SUPFAM" id="SSF52540">
    <property type="entry name" value="P-loop containing nucleoside triphosphate hydrolases"/>
    <property type="match status" value="1"/>
</dbReference>
<name>A0A1I2N2N5_9BACI</name>
<reference evidence="15" key="1">
    <citation type="submission" date="2016-10" db="EMBL/GenBank/DDBJ databases">
        <authorList>
            <person name="Varghese N."/>
            <person name="Submissions S."/>
        </authorList>
    </citation>
    <scope>NUCLEOTIDE SEQUENCE [LARGE SCALE GENOMIC DNA]</scope>
    <source>
        <strain evidence="15">FP5</strain>
    </source>
</reference>
<keyword evidence="15" id="KW-1185">Reference proteome</keyword>
<protein>
    <recommendedName>
        <fullName evidence="9">DNA 3'-5' helicase</fullName>
        <ecNumber evidence="9">5.6.2.4</ecNumber>
    </recommendedName>
</protein>
<feature type="domain" description="UvrD-like helicase C-terminal" evidence="13">
    <location>
        <begin position="290"/>
        <end position="558"/>
    </location>
</feature>
<dbReference type="Proteomes" id="UP000198897">
    <property type="component" value="Unassembled WGS sequence"/>
</dbReference>
<keyword evidence="7" id="KW-0413">Isomerase</keyword>
<dbReference type="AlphaFoldDB" id="A0A1I2N2N5"/>
<evidence type="ECO:0000256" key="10">
    <source>
        <dbReference type="ARBA" id="ARBA00048988"/>
    </source>
</evidence>
<dbReference type="InterPro" id="IPR014016">
    <property type="entry name" value="UvrD-like_ATP-bd"/>
</dbReference>
<dbReference type="GO" id="GO:0005829">
    <property type="term" value="C:cytosol"/>
    <property type="evidence" value="ECO:0007669"/>
    <property type="project" value="TreeGrafter"/>
</dbReference>
<dbReference type="RefSeq" id="WP_089752024.1">
    <property type="nucleotide sequence ID" value="NZ_FOOG01000017.1"/>
</dbReference>
<comment type="similarity">
    <text evidence="1">Belongs to the helicase family. UvrD subfamily.</text>
</comment>
<organism evidence="14 15">
    <name type="scientific">Halobacillus alkaliphilus</name>
    <dbReference type="NCBI Taxonomy" id="396056"/>
    <lineage>
        <taxon>Bacteria</taxon>
        <taxon>Bacillati</taxon>
        <taxon>Bacillota</taxon>
        <taxon>Bacilli</taxon>
        <taxon>Bacillales</taxon>
        <taxon>Bacillaceae</taxon>
        <taxon>Halobacillus</taxon>
    </lineage>
</organism>
<dbReference type="OrthoDB" id="9810135at2"/>
<dbReference type="GO" id="GO:0033202">
    <property type="term" value="C:DNA helicase complex"/>
    <property type="evidence" value="ECO:0007669"/>
    <property type="project" value="TreeGrafter"/>
</dbReference>
<evidence type="ECO:0000256" key="9">
    <source>
        <dbReference type="ARBA" id="ARBA00034808"/>
    </source>
</evidence>
<keyword evidence="4 11" id="KW-0347">Helicase</keyword>
<gene>
    <name evidence="14" type="ORF">SAMN05216353_11713</name>
</gene>
<feature type="binding site" evidence="11">
    <location>
        <begin position="27"/>
        <end position="34"/>
    </location>
    <ligand>
        <name>ATP</name>
        <dbReference type="ChEBI" id="CHEBI:30616"/>
    </ligand>
</feature>
<keyword evidence="6" id="KW-0238">DNA-binding</keyword>
<evidence type="ECO:0000259" key="12">
    <source>
        <dbReference type="PROSITE" id="PS51198"/>
    </source>
</evidence>
<accession>A0A1I2N2N5</accession>
<evidence type="ECO:0000259" key="13">
    <source>
        <dbReference type="PROSITE" id="PS51217"/>
    </source>
</evidence>
<dbReference type="Pfam" id="PF00580">
    <property type="entry name" value="UvrD-helicase"/>
    <property type="match status" value="1"/>
</dbReference>
<dbReference type="CDD" id="cd17932">
    <property type="entry name" value="DEXQc_UvrD"/>
    <property type="match status" value="1"/>
</dbReference>
<dbReference type="EMBL" id="FOOG01000017">
    <property type="protein sequence ID" value="SFF98155.1"/>
    <property type="molecule type" value="Genomic_DNA"/>
</dbReference>
<dbReference type="InterPro" id="IPR027417">
    <property type="entry name" value="P-loop_NTPase"/>
</dbReference>
<sequence length="720" mass="84372">MEELLAELNESQQEAVVSTEGFIRVIAGAGSGKTRALTHRYAFIVNELGVDPSNILSVTFTNKAAHEMRRRVKKLIGGEQDTGFITTYHGFCVRVLREDIHRLFYPKNFIILDVEDQKILLREIFEDMDLKMNDKTFKRLLDKIGILKGNTHYVQQMILRGEMPAVEEAGDMDGQIIQRYLKKQKRVYGLDFDDLLNFVFVLFDQYQEVLEKWQDRLFYIQVDEFQDSSLKQFELVKKLSAHHGNLFAVGDPDQTIYEWRGADPKYMVDFEKYFPDTQTIFLKQNYRSTPEILSLGNALIQNNYFRVDKDMETSNPPGVKVVHYHGKNEVDEAKWVVNRIKEIVETRQANYSDIAVLYRANYLSRSIEQELISANIEYTIFGGFKFFDRLEIKDALAHLRMTAAADDLSFSRIINVPRRQIGKKRMQFLRERAEAENLSLYETLKKYKDHERFKSTGAHSFIEAIEYLKNRKDELKVSELLQEAMQKTGYEAYRREDGDQERLDNLTELLHSIVQYEQTLGEDINLEEYLQMISLYTDNERDDQLDSVKLMTIHTAKGLEFPYVFVVGMTESVLPNVRALRERKERALEEERRLAYVAVTRAERELYLTESEGFQNGGQKKYPSRFIFEVEDDLYERIGELDEALIEEAREYIRTTHHSKEKAPASFYEKGTRVKHPVFGEGEIVDIDEKKNTYRVFFDNLKAPRPISRNFKKLEKLEES</sequence>
<evidence type="ECO:0000256" key="4">
    <source>
        <dbReference type="ARBA" id="ARBA00022806"/>
    </source>
</evidence>
<dbReference type="EC" id="5.6.2.4" evidence="9"/>
<keyword evidence="5 11" id="KW-0067">ATP-binding</keyword>
<dbReference type="PROSITE" id="PS51217">
    <property type="entry name" value="UVRD_HELICASE_CTER"/>
    <property type="match status" value="1"/>
</dbReference>
<dbReference type="GO" id="GO:0016887">
    <property type="term" value="F:ATP hydrolysis activity"/>
    <property type="evidence" value="ECO:0007669"/>
    <property type="project" value="RHEA"/>
</dbReference>
<dbReference type="Gene3D" id="1.10.10.160">
    <property type="match status" value="1"/>
</dbReference>
<evidence type="ECO:0000256" key="1">
    <source>
        <dbReference type="ARBA" id="ARBA00009922"/>
    </source>
</evidence>
<dbReference type="GO" id="GO:0043138">
    <property type="term" value="F:3'-5' DNA helicase activity"/>
    <property type="evidence" value="ECO:0007669"/>
    <property type="project" value="UniProtKB-EC"/>
</dbReference>
<evidence type="ECO:0000313" key="15">
    <source>
        <dbReference type="Proteomes" id="UP000198897"/>
    </source>
</evidence>
<dbReference type="PROSITE" id="PS51198">
    <property type="entry name" value="UVRD_HELICASE_ATP_BIND"/>
    <property type="match status" value="1"/>
</dbReference>
<dbReference type="InterPro" id="IPR000212">
    <property type="entry name" value="DNA_helicase_UvrD/REP"/>
</dbReference>
<evidence type="ECO:0000256" key="11">
    <source>
        <dbReference type="PROSITE-ProRule" id="PRU00560"/>
    </source>
</evidence>
<evidence type="ECO:0000256" key="3">
    <source>
        <dbReference type="ARBA" id="ARBA00022801"/>
    </source>
</evidence>
<dbReference type="Gene3D" id="1.10.486.10">
    <property type="entry name" value="PCRA, domain 4"/>
    <property type="match status" value="1"/>
</dbReference>
<proteinExistence type="inferred from homology"/>
<comment type="catalytic activity">
    <reaction evidence="10">
        <text>ATP + H2O = ADP + phosphate + H(+)</text>
        <dbReference type="Rhea" id="RHEA:13065"/>
        <dbReference type="ChEBI" id="CHEBI:15377"/>
        <dbReference type="ChEBI" id="CHEBI:15378"/>
        <dbReference type="ChEBI" id="CHEBI:30616"/>
        <dbReference type="ChEBI" id="CHEBI:43474"/>
        <dbReference type="ChEBI" id="CHEBI:456216"/>
        <dbReference type="EC" id="5.6.2.4"/>
    </reaction>
</comment>
<dbReference type="PANTHER" id="PTHR11070">
    <property type="entry name" value="UVRD / RECB / PCRA DNA HELICASE FAMILY MEMBER"/>
    <property type="match status" value="1"/>
</dbReference>
<evidence type="ECO:0000256" key="6">
    <source>
        <dbReference type="ARBA" id="ARBA00023125"/>
    </source>
</evidence>
<evidence type="ECO:0000256" key="5">
    <source>
        <dbReference type="ARBA" id="ARBA00022840"/>
    </source>
</evidence>
<dbReference type="InterPro" id="IPR014017">
    <property type="entry name" value="DNA_helicase_UvrD-like_C"/>
</dbReference>
<dbReference type="Pfam" id="PF13361">
    <property type="entry name" value="UvrD_C"/>
    <property type="match status" value="1"/>
</dbReference>
<dbReference type="PANTHER" id="PTHR11070:SF2">
    <property type="entry name" value="ATP-DEPENDENT DNA HELICASE SRS2"/>
    <property type="match status" value="1"/>
</dbReference>
<dbReference type="GO" id="GO:0000725">
    <property type="term" value="P:recombinational repair"/>
    <property type="evidence" value="ECO:0007669"/>
    <property type="project" value="TreeGrafter"/>
</dbReference>
<comment type="catalytic activity">
    <reaction evidence="8">
        <text>Couples ATP hydrolysis with the unwinding of duplex DNA by translocating in the 3'-5' direction.</text>
        <dbReference type="EC" id="5.6.2.4"/>
    </reaction>
</comment>
<dbReference type="GO" id="GO:0003677">
    <property type="term" value="F:DNA binding"/>
    <property type="evidence" value="ECO:0007669"/>
    <property type="project" value="UniProtKB-KW"/>
</dbReference>
<feature type="domain" description="UvrD-like helicase ATP-binding" evidence="12">
    <location>
        <begin position="6"/>
        <end position="289"/>
    </location>
</feature>
<evidence type="ECO:0000256" key="7">
    <source>
        <dbReference type="ARBA" id="ARBA00023235"/>
    </source>
</evidence>
<dbReference type="Gene3D" id="3.40.50.300">
    <property type="entry name" value="P-loop containing nucleotide triphosphate hydrolases"/>
    <property type="match status" value="2"/>
</dbReference>
<evidence type="ECO:0000256" key="2">
    <source>
        <dbReference type="ARBA" id="ARBA00022741"/>
    </source>
</evidence>
<keyword evidence="3 11" id="KW-0378">Hydrolase</keyword>
<evidence type="ECO:0000256" key="8">
    <source>
        <dbReference type="ARBA" id="ARBA00034617"/>
    </source>
</evidence>
<dbReference type="GO" id="GO:0005524">
    <property type="term" value="F:ATP binding"/>
    <property type="evidence" value="ECO:0007669"/>
    <property type="project" value="UniProtKB-UniRule"/>
</dbReference>
<dbReference type="InterPro" id="IPR013986">
    <property type="entry name" value="DExx_box_DNA_helicase_dom_sf"/>
</dbReference>